<dbReference type="Pfam" id="PF00561">
    <property type="entry name" value="Abhydrolase_1"/>
    <property type="match status" value="1"/>
</dbReference>
<dbReference type="SMART" id="SM00233">
    <property type="entry name" value="PH"/>
    <property type="match status" value="1"/>
</dbReference>
<evidence type="ECO:0000313" key="5">
    <source>
        <dbReference type="EMBL" id="MBN3284510.1"/>
    </source>
</evidence>
<feature type="non-terminal residue" evidence="5">
    <location>
        <position position="502"/>
    </location>
</feature>
<dbReference type="InterPro" id="IPR000073">
    <property type="entry name" value="AB_hydrolase_1"/>
</dbReference>
<proteinExistence type="predicted"/>
<protein>
    <submittedName>
        <fullName evidence="5">PHLB2 protein</fullName>
    </submittedName>
</protein>
<sequence>MDSSDSMETSISACSPDNISSASTSNIAKIEEMERLLKEANAERACLLETREREMELKKQALEEEKRRREELEKRLQEETSRRQKLIEKEVKMREKQRAQARPLTRYLPVRKDDFNLRSHIDSAGHNTETCYHVCVTEKTCRGFLVKMGGKIKTWKKRWFVFDRNRRTLSYYADKHEAKLKGVLYFQAIEEVYYDHLKNAHKSPNPSLTFSVKTHDRVYYMVAPSPEAMRIWMDVIVTGAEGYTQFMLQKSSVQFLSRPDLPKLAYHSIKGKSPGVIFLPGFASNMNGEKAVALEDFCKSLGHSYLRFDYTGCGASEGEMEMCTIGKWKKDVLTVIDELTEGPQILVGSSMGGWLMLLVAIARPDRTAALVGVSTAADHFVSVFKSLPIEAKKEIEEKGVWKMATKYNEEGFYNISYDFIKEAENHCVLHSPIPVTCPVRLIHGMKDDTVPWHVSIQVADRILSPDLDVTLRKHGQHRMSDKDDLKLLVYTVDDLIDKLTTN</sequence>
<dbReference type="Gene3D" id="2.30.29.30">
    <property type="entry name" value="Pleckstrin-homology domain (PH domain)/Phosphotyrosine-binding domain (PTB)"/>
    <property type="match status" value="1"/>
</dbReference>
<dbReference type="PANTHER" id="PTHR12156:SF21">
    <property type="entry name" value="PLECKSTRIN HOMOLOGY-LIKE DOMAIN FAMILY B MEMBER 2"/>
    <property type="match status" value="1"/>
</dbReference>
<comment type="caution">
    <text evidence="5">The sequence shown here is derived from an EMBL/GenBank/DDBJ whole genome shotgun (WGS) entry which is preliminary data.</text>
</comment>
<feature type="coiled-coil region" evidence="2">
    <location>
        <begin position="30"/>
        <end position="89"/>
    </location>
</feature>
<dbReference type="InterPro" id="IPR001849">
    <property type="entry name" value="PH_domain"/>
</dbReference>
<dbReference type="EMBL" id="JAAWVQ010137322">
    <property type="protein sequence ID" value="MBN3284510.1"/>
    <property type="molecule type" value="Genomic_DNA"/>
</dbReference>
<evidence type="ECO:0000256" key="1">
    <source>
        <dbReference type="ARBA" id="ARBA00023054"/>
    </source>
</evidence>
<dbReference type="Pfam" id="PF00169">
    <property type="entry name" value="PH"/>
    <property type="match status" value="1"/>
</dbReference>
<feature type="region of interest" description="Disordered" evidence="3">
    <location>
        <begin position="1"/>
        <end position="26"/>
    </location>
</feature>
<accession>A0ABS2YCT8</accession>
<keyword evidence="1 2" id="KW-0175">Coiled coil</keyword>
<organism evidence="5 6">
    <name type="scientific">Polyodon spathula</name>
    <name type="common">North American paddlefish</name>
    <name type="synonym">Squalus spathula</name>
    <dbReference type="NCBI Taxonomy" id="7913"/>
    <lineage>
        <taxon>Eukaryota</taxon>
        <taxon>Metazoa</taxon>
        <taxon>Chordata</taxon>
        <taxon>Craniata</taxon>
        <taxon>Vertebrata</taxon>
        <taxon>Euteleostomi</taxon>
        <taxon>Actinopterygii</taxon>
        <taxon>Chondrostei</taxon>
        <taxon>Acipenseriformes</taxon>
        <taxon>Polyodontidae</taxon>
        <taxon>Polyodon</taxon>
    </lineage>
</organism>
<dbReference type="PANTHER" id="PTHR12156">
    <property type="entry name" value="PLECKSTRIN HOMOLOGY-LIKE DOMAIN, FAMILY B, MEMBER 3"/>
    <property type="match status" value="1"/>
</dbReference>
<evidence type="ECO:0000259" key="4">
    <source>
        <dbReference type="PROSITE" id="PS50003"/>
    </source>
</evidence>
<dbReference type="InterPro" id="IPR011993">
    <property type="entry name" value="PH-like_dom_sf"/>
</dbReference>
<dbReference type="InterPro" id="IPR029058">
    <property type="entry name" value="AB_hydrolase_fold"/>
</dbReference>
<feature type="domain" description="PH" evidence="4">
    <location>
        <begin position="138"/>
        <end position="241"/>
    </location>
</feature>
<feature type="non-terminal residue" evidence="5">
    <location>
        <position position="1"/>
    </location>
</feature>
<dbReference type="SUPFAM" id="SSF50729">
    <property type="entry name" value="PH domain-like"/>
    <property type="match status" value="1"/>
</dbReference>
<dbReference type="InterPro" id="IPR052212">
    <property type="entry name" value="PH-like_domain"/>
</dbReference>
<dbReference type="InterPro" id="IPR037810">
    <property type="entry name" value="PHLDB1/2/3_PH"/>
</dbReference>
<dbReference type="Gene3D" id="3.40.50.1820">
    <property type="entry name" value="alpha/beta hydrolase"/>
    <property type="match status" value="1"/>
</dbReference>
<evidence type="ECO:0000256" key="3">
    <source>
        <dbReference type="SAM" id="MobiDB-lite"/>
    </source>
</evidence>
<dbReference type="CDD" id="cd14673">
    <property type="entry name" value="PH_PHLDB1_2"/>
    <property type="match status" value="1"/>
</dbReference>
<evidence type="ECO:0000256" key="2">
    <source>
        <dbReference type="SAM" id="Coils"/>
    </source>
</evidence>
<reference evidence="5" key="1">
    <citation type="journal article" date="2021" name="Cell">
        <title>Tracing the genetic footprints of vertebrate landing in non-teleost ray-finned fishes.</title>
        <authorList>
            <person name="Bi X."/>
            <person name="Wang K."/>
            <person name="Yang L."/>
            <person name="Pan H."/>
            <person name="Jiang H."/>
            <person name="Wei Q."/>
            <person name="Fang M."/>
            <person name="Yu H."/>
            <person name="Zhu C."/>
            <person name="Cai Y."/>
            <person name="He Y."/>
            <person name="Gan X."/>
            <person name="Zeng H."/>
            <person name="Yu D."/>
            <person name="Zhu Y."/>
            <person name="Jiang H."/>
            <person name="Qiu Q."/>
            <person name="Yang H."/>
            <person name="Zhang Y.E."/>
            <person name="Wang W."/>
            <person name="Zhu M."/>
            <person name="He S."/>
            <person name="Zhang G."/>
        </authorList>
    </citation>
    <scope>NUCLEOTIDE SEQUENCE</scope>
    <source>
        <strain evidence="5">Pddl_001</strain>
    </source>
</reference>
<keyword evidence="6" id="KW-1185">Reference proteome</keyword>
<dbReference type="Proteomes" id="UP001166093">
    <property type="component" value="Unassembled WGS sequence"/>
</dbReference>
<dbReference type="PROSITE" id="PS50003">
    <property type="entry name" value="PH_DOMAIN"/>
    <property type="match status" value="1"/>
</dbReference>
<name>A0ABS2YCT8_POLSP</name>
<gene>
    <name evidence="5" type="primary">Phldb2</name>
    <name evidence="5" type="ORF">GTO93_0002050</name>
</gene>
<dbReference type="SUPFAM" id="SSF53474">
    <property type="entry name" value="alpha/beta-Hydrolases"/>
    <property type="match status" value="1"/>
</dbReference>
<evidence type="ECO:0000313" key="6">
    <source>
        <dbReference type="Proteomes" id="UP001166093"/>
    </source>
</evidence>